<protein>
    <recommendedName>
        <fullName evidence="4">Multiple myeloma tumor-associated protein 2-like N-terminal domain-containing protein</fullName>
    </recommendedName>
</protein>
<dbReference type="PANTHER" id="PTHR14580">
    <property type="entry name" value="MULTIPLE MYELOMA TUMOR-ASSOCIATED PROTEIN 2 FAMILY MEMBER"/>
    <property type="match status" value="1"/>
</dbReference>
<comment type="caution">
    <text evidence="2">The sequence shown here is derived from an EMBL/GenBank/DDBJ whole genome shotgun (WGS) entry which is preliminary data.</text>
</comment>
<feature type="compositionally biased region" description="Low complexity" evidence="1">
    <location>
        <begin position="181"/>
        <end position="201"/>
    </location>
</feature>
<accession>I0Z9X9</accession>
<dbReference type="KEGG" id="csl:COCSUDRAFT_64236"/>
<feature type="compositionally biased region" description="Basic and acidic residues" evidence="1">
    <location>
        <begin position="147"/>
        <end position="157"/>
    </location>
</feature>
<evidence type="ECO:0000256" key="1">
    <source>
        <dbReference type="SAM" id="MobiDB-lite"/>
    </source>
</evidence>
<evidence type="ECO:0008006" key="4">
    <source>
        <dbReference type="Google" id="ProtNLM"/>
    </source>
</evidence>
<feature type="compositionally biased region" description="Acidic residues" evidence="1">
    <location>
        <begin position="202"/>
        <end position="214"/>
    </location>
</feature>
<name>I0Z9X9_COCSC</name>
<sequence length="329" mass="36221">MPIAGKDVYWYTRAKGEGGDTAAAAELHAVKQREEELMAEALGIKPKVIRAPKQPQLDQKEMAQLMSKDAEEVDGEGGDREAERIKGLGYSVNAVRGAGDAEHEVLAGTLPSKQLPGPPPMNPGQLPPPPVLTEADAKRMRKAQKKAAKEARRAEKKEKRKAKKVLKKAKKAAKRAKVEAEAGPPADASAGGSSPSSSSDGADSDASEPADPAEDTSPAGRRTAPSSELAHVRDRESSRLDGREPARKRRHDSPTPERQHARRRHDSRSRSLERHGGHMRDRREGGEDRSRGRDEGRVRKGRRGGSQERSERRERRRSRSRDRRGRDRT</sequence>
<dbReference type="EMBL" id="AGSI01000001">
    <property type="protein sequence ID" value="EIE27448.1"/>
    <property type="molecule type" value="Genomic_DNA"/>
</dbReference>
<gene>
    <name evidence="2" type="ORF">COCSUDRAFT_64236</name>
</gene>
<evidence type="ECO:0000313" key="2">
    <source>
        <dbReference type="EMBL" id="EIE27448.1"/>
    </source>
</evidence>
<keyword evidence="3" id="KW-1185">Reference proteome</keyword>
<dbReference type="GeneID" id="17045463"/>
<evidence type="ECO:0000313" key="3">
    <source>
        <dbReference type="Proteomes" id="UP000007264"/>
    </source>
</evidence>
<organism evidence="2 3">
    <name type="scientific">Coccomyxa subellipsoidea (strain C-169)</name>
    <name type="common">Green microalga</name>
    <dbReference type="NCBI Taxonomy" id="574566"/>
    <lineage>
        <taxon>Eukaryota</taxon>
        <taxon>Viridiplantae</taxon>
        <taxon>Chlorophyta</taxon>
        <taxon>core chlorophytes</taxon>
        <taxon>Trebouxiophyceae</taxon>
        <taxon>Trebouxiophyceae incertae sedis</taxon>
        <taxon>Coccomyxaceae</taxon>
        <taxon>Coccomyxa</taxon>
        <taxon>Coccomyxa subellipsoidea</taxon>
    </lineage>
</organism>
<feature type="compositionally biased region" description="Basic and acidic residues" evidence="1">
    <location>
        <begin position="230"/>
        <end position="245"/>
    </location>
</feature>
<dbReference type="AlphaFoldDB" id="I0Z9X9"/>
<feature type="region of interest" description="Disordered" evidence="1">
    <location>
        <begin position="106"/>
        <end position="329"/>
    </location>
</feature>
<feature type="compositionally biased region" description="Basic residues" evidence="1">
    <location>
        <begin position="158"/>
        <end position="175"/>
    </location>
</feature>
<dbReference type="RefSeq" id="XP_005651992.1">
    <property type="nucleotide sequence ID" value="XM_005651935.1"/>
</dbReference>
<dbReference type="Proteomes" id="UP000007264">
    <property type="component" value="Unassembled WGS sequence"/>
</dbReference>
<proteinExistence type="predicted"/>
<feature type="compositionally biased region" description="Pro residues" evidence="1">
    <location>
        <begin position="116"/>
        <end position="131"/>
    </location>
</feature>
<dbReference type="PANTHER" id="PTHR14580:SF0">
    <property type="entry name" value="MULTIPLE MYELOMA TUMOR-ASSOCIATED PROTEIN 2"/>
    <property type="match status" value="1"/>
</dbReference>
<reference evidence="2 3" key="1">
    <citation type="journal article" date="2012" name="Genome Biol.">
        <title>The genome of the polar eukaryotic microalga coccomyxa subellipsoidea reveals traits of cold adaptation.</title>
        <authorList>
            <person name="Blanc G."/>
            <person name="Agarkova I."/>
            <person name="Grimwood J."/>
            <person name="Kuo A."/>
            <person name="Brueggeman A."/>
            <person name="Dunigan D."/>
            <person name="Gurnon J."/>
            <person name="Ladunga I."/>
            <person name="Lindquist E."/>
            <person name="Lucas S."/>
            <person name="Pangilinan J."/>
            <person name="Proschold T."/>
            <person name="Salamov A."/>
            <person name="Schmutz J."/>
            <person name="Weeks D."/>
            <person name="Yamada T."/>
            <person name="Claverie J.M."/>
            <person name="Grigoriev I."/>
            <person name="Van Etten J."/>
            <person name="Lomsadze A."/>
            <person name="Borodovsky M."/>
        </authorList>
    </citation>
    <scope>NUCLEOTIDE SEQUENCE [LARGE SCALE GENOMIC DNA]</scope>
    <source>
        <strain evidence="2 3">C-169</strain>
    </source>
</reference>
<feature type="compositionally biased region" description="Basic and acidic residues" evidence="1">
    <location>
        <begin position="268"/>
        <end position="298"/>
    </location>
</feature>
<dbReference type="InterPro" id="IPR039207">
    <property type="entry name" value="MMTAG2-like"/>
</dbReference>
<feature type="compositionally biased region" description="Basic residues" evidence="1">
    <location>
        <begin position="314"/>
        <end position="323"/>
    </location>
</feature>
<dbReference type="OrthoDB" id="5390672at2759"/>